<dbReference type="InterPro" id="IPR036691">
    <property type="entry name" value="Endo/exonu/phosph_ase_sf"/>
</dbReference>
<feature type="domain" description="Endonuclease/exonuclease/phosphatase" evidence="2">
    <location>
        <begin position="151"/>
        <end position="246"/>
    </location>
</feature>
<evidence type="ECO:0000313" key="3">
    <source>
        <dbReference type="EMBL" id="GBP94876.1"/>
    </source>
</evidence>
<accession>A0A4C2A2G7</accession>
<evidence type="ECO:0000313" key="4">
    <source>
        <dbReference type="Proteomes" id="UP000299102"/>
    </source>
</evidence>
<keyword evidence="4" id="KW-1185">Reference proteome</keyword>
<dbReference type="SUPFAM" id="SSF56219">
    <property type="entry name" value="DNase I-like"/>
    <property type="match status" value="1"/>
</dbReference>
<protein>
    <recommendedName>
        <fullName evidence="2">Endonuclease/exonuclease/phosphatase domain-containing protein</fullName>
    </recommendedName>
</protein>
<comment type="caution">
    <text evidence="3">The sequence shown here is derived from an EMBL/GenBank/DDBJ whole genome shotgun (WGS) entry which is preliminary data.</text>
</comment>
<dbReference type="Proteomes" id="UP000299102">
    <property type="component" value="Unassembled WGS sequence"/>
</dbReference>
<dbReference type="Gene3D" id="3.60.10.10">
    <property type="entry name" value="Endonuclease/exonuclease/phosphatase"/>
    <property type="match status" value="1"/>
</dbReference>
<dbReference type="AlphaFoldDB" id="A0A4C2A2G7"/>
<feature type="compositionally biased region" description="Basic and acidic residues" evidence="1">
    <location>
        <begin position="308"/>
        <end position="323"/>
    </location>
</feature>
<sequence length="368" mass="41756">MPRFWHTKAVCGEKLRHVVIARTKLMNGKNARRKQNEEPKCKNCWENGIKTEANHEAFSNKCKVRQKWDEIARSRIAIAKGNDMETGDAPTEVDKNDSDDSSESPEIQSSDCRVTQLATEKGISIALVQEPYVGNQGILKQNPGTKNEAGIISIYFEGDEDIEPYHQNEKACKNLGTENLIIAGDINAWSHWWGSQREDRGQAYRDFLDEMAHILNTGSTPTFETYRGDRICSSIVDVTACSSPLIGPIKPMEPITTRRYNTNKADWTEFCLQLRNTLQKYGLPKGQRKTKRIPLVDSGTKRSKKTSCAKEENPQRSPHEKKAVIEDYLTAKTIYTQKAEIAQTESWKEYCTTQDKESMGQSIQSNKE</sequence>
<evidence type="ECO:0000259" key="2">
    <source>
        <dbReference type="Pfam" id="PF14529"/>
    </source>
</evidence>
<feature type="region of interest" description="Disordered" evidence="1">
    <location>
        <begin position="289"/>
        <end position="323"/>
    </location>
</feature>
<dbReference type="EMBL" id="BGZK01002556">
    <property type="protein sequence ID" value="GBP94876.1"/>
    <property type="molecule type" value="Genomic_DNA"/>
</dbReference>
<evidence type="ECO:0000256" key="1">
    <source>
        <dbReference type="SAM" id="MobiDB-lite"/>
    </source>
</evidence>
<reference evidence="3 4" key="1">
    <citation type="journal article" date="2019" name="Commun. Biol.">
        <title>The bagworm genome reveals a unique fibroin gene that provides high tensile strength.</title>
        <authorList>
            <person name="Kono N."/>
            <person name="Nakamura H."/>
            <person name="Ohtoshi R."/>
            <person name="Tomita M."/>
            <person name="Numata K."/>
            <person name="Arakawa K."/>
        </authorList>
    </citation>
    <scope>NUCLEOTIDE SEQUENCE [LARGE SCALE GENOMIC DNA]</scope>
</reference>
<dbReference type="GO" id="GO:0003824">
    <property type="term" value="F:catalytic activity"/>
    <property type="evidence" value="ECO:0007669"/>
    <property type="project" value="InterPro"/>
</dbReference>
<feature type="region of interest" description="Disordered" evidence="1">
    <location>
        <begin position="79"/>
        <end position="113"/>
    </location>
</feature>
<gene>
    <name evidence="3" type="ORF">EVAR_85896_1</name>
</gene>
<dbReference type="InterPro" id="IPR005135">
    <property type="entry name" value="Endo/exonuclease/phosphatase"/>
</dbReference>
<dbReference type="OrthoDB" id="411871at2759"/>
<dbReference type="Pfam" id="PF14529">
    <property type="entry name" value="Exo_endo_phos_2"/>
    <property type="match status" value="1"/>
</dbReference>
<proteinExistence type="predicted"/>
<feature type="compositionally biased region" description="Polar residues" evidence="1">
    <location>
        <begin position="104"/>
        <end position="113"/>
    </location>
</feature>
<name>A0A4C2A2G7_EUMVA</name>
<organism evidence="3 4">
    <name type="scientific">Eumeta variegata</name>
    <name type="common">Bagworm moth</name>
    <name type="synonym">Eumeta japonica</name>
    <dbReference type="NCBI Taxonomy" id="151549"/>
    <lineage>
        <taxon>Eukaryota</taxon>
        <taxon>Metazoa</taxon>
        <taxon>Ecdysozoa</taxon>
        <taxon>Arthropoda</taxon>
        <taxon>Hexapoda</taxon>
        <taxon>Insecta</taxon>
        <taxon>Pterygota</taxon>
        <taxon>Neoptera</taxon>
        <taxon>Endopterygota</taxon>
        <taxon>Lepidoptera</taxon>
        <taxon>Glossata</taxon>
        <taxon>Ditrysia</taxon>
        <taxon>Tineoidea</taxon>
        <taxon>Psychidae</taxon>
        <taxon>Oiketicinae</taxon>
        <taxon>Eumeta</taxon>
    </lineage>
</organism>